<keyword evidence="2" id="KW-0238">DNA-binding</keyword>
<evidence type="ECO:0000256" key="2">
    <source>
        <dbReference type="ARBA" id="ARBA00023125"/>
    </source>
</evidence>
<dbReference type="GO" id="GO:0004803">
    <property type="term" value="F:transposase activity"/>
    <property type="evidence" value="ECO:0007669"/>
    <property type="project" value="InterPro"/>
</dbReference>
<dbReference type="EMBL" id="CP031156">
    <property type="protein sequence ID" value="QCO30600.1"/>
    <property type="molecule type" value="Genomic_DNA"/>
</dbReference>
<name>A0A4D8S380_METPR</name>
<evidence type="ECO:0000313" key="4">
    <source>
        <dbReference type="EMBL" id="QCO30600.1"/>
    </source>
</evidence>
<dbReference type="RefSeq" id="WP_144418784.1">
    <property type="nucleotide sequence ID" value="NZ_CP031156.1"/>
</dbReference>
<dbReference type="GeneID" id="91756372"/>
<keyword evidence="1" id="KW-0815">Transposition</keyword>
<dbReference type="Proteomes" id="UP000298568">
    <property type="component" value="Chromosome"/>
</dbReference>
<gene>
    <name evidence="4" type="ORF">DFR88_08975</name>
</gene>
<keyword evidence="3" id="KW-0233">DNA recombination</keyword>
<evidence type="ECO:0000313" key="5">
    <source>
        <dbReference type="Proteomes" id="UP000298568"/>
    </source>
</evidence>
<proteinExistence type="predicted"/>
<dbReference type="GO" id="GO:0006313">
    <property type="term" value="P:DNA transposition"/>
    <property type="evidence" value="ECO:0007669"/>
    <property type="project" value="InterPro"/>
</dbReference>
<keyword evidence="5" id="KW-1185">Reference proteome</keyword>
<dbReference type="GO" id="GO:0003677">
    <property type="term" value="F:DNA binding"/>
    <property type="evidence" value="ECO:0007669"/>
    <property type="project" value="UniProtKB-KW"/>
</dbReference>
<dbReference type="InterPro" id="IPR001207">
    <property type="entry name" value="Transposase_mutator"/>
</dbReference>
<evidence type="ECO:0000256" key="1">
    <source>
        <dbReference type="ARBA" id="ARBA00022578"/>
    </source>
</evidence>
<evidence type="ECO:0000256" key="3">
    <source>
        <dbReference type="ARBA" id="ARBA00023172"/>
    </source>
</evidence>
<dbReference type="AlphaFoldDB" id="A0A4D8S380"/>
<evidence type="ECO:0008006" key="6">
    <source>
        <dbReference type="Google" id="ProtNLM"/>
    </source>
</evidence>
<reference evidence="4 5" key="1">
    <citation type="submission" date="2018-07" db="EMBL/GenBank/DDBJ databases">
        <title>Complete Genome Sequences of Extremely Thermoacidophilic, Metal-Mobilizing Type-Strain Members of the Archaeal Family Sulfolobaceae: Acidianus brierleyi DSM-1651T, Acidianus sulfidivorans DSM-18786T, Metallosphaera hakonensis DSM-7519T, and Metallosphaera prunae DSM-10039T.</title>
        <authorList>
            <person name="Counts J.A."/>
            <person name="Kelly R.M."/>
        </authorList>
    </citation>
    <scope>NUCLEOTIDE SEQUENCE [LARGE SCALE GENOMIC DNA]</scope>
    <source>
        <strain evidence="4 5">Ron 12/II</strain>
    </source>
</reference>
<protein>
    <recommendedName>
        <fullName evidence="6">Transposase</fullName>
    </recommendedName>
</protein>
<dbReference type="Pfam" id="PF00872">
    <property type="entry name" value="Transposase_mut"/>
    <property type="match status" value="1"/>
</dbReference>
<accession>A0A4D8S380</accession>
<organism evidence="4 5">
    <name type="scientific">Metallosphaera prunae</name>
    <dbReference type="NCBI Taxonomy" id="47304"/>
    <lineage>
        <taxon>Archaea</taxon>
        <taxon>Thermoproteota</taxon>
        <taxon>Thermoprotei</taxon>
        <taxon>Sulfolobales</taxon>
        <taxon>Sulfolobaceae</taxon>
        <taxon>Metallosphaera</taxon>
    </lineage>
</organism>
<sequence>MGAEVVRRENNVVVEKVVYTTIGVDLDGNKFVLDYDKADREDLDG</sequence>
<dbReference type="KEGG" id="mpru:DFR88_08975"/>